<proteinExistence type="predicted"/>
<keyword evidence="2" id="KW-1185">Reference proteome</keyword>
<accession>A0ABP8H6V4</accession>
<dbReference type="Proteomes" id="UP001501115">
    <property type="component" value="Unassembled WGS sequence"/>
</dbReference>
<reference evidence="2" key="1">
    <citation type="journal article" date="2019" name="Int. J. Syst. Evol. Microbiol.">
        <title>The Global Catalogue of Microorganisms (GCM) 10K type strain sequencing project: providing services to taxonomists for standard genome sequencing and annotation.</title>
        <authorList>
            <consortium name="The Broad Institute Genomics Platform"/>
            <consortium name="The Broad Institute Genome Sequencing Center for Infectious Disease"/>
            <person name="Wu L."/>
            <person name="Ma J."/>
        </authorList>
    </citation>
    <scope>NUCLEOTIDE SEQUENCE [LARGE SCALE GENOMIC DNA]</scope>
    <source>
        <strain evidence="2">JCM 31290</strain>
    </source>
</reference>
<comment type="caution">
    <text evidence="1">The sequence shown here is derived from an EMBL/GenBank/DDBJ whole genome shotgun (WGS) entry which is preliminary data.</text>
</comment>
<evidence type="ECO:0000313" key="2">
    <source>
        <dbReference type="Proteomes" id="UP001501115"/>
    </source>
</evidence>
<dbReference type="EMBL" id="BAABET010000013">
    <property type="protein sequence ID" value="GAA4335057.1"/>
    <property type="molecule type" value="Genomic_DNA"/>
</dbReference>
<evidence type="ECO:0000313" key="1">
    <source>
        <dbReference type="EMBL" id="GAA4335057.1"/>
    </source>
</evidence>
<name>A0ABP8H6V4_9ACTN</name>
<organism evidence="1 2">
    <name type="scientific">Streptomyces venetus</name>
    <dbReference type="NCBI Taxonomy" id="1701086"/>
    <lineage>
        <taxon>Bacteria</taxon>
        <taxon>Bacillati</taxon>
        <taxon>Actinomycetota</taxon>
        <taxon>Actinomycetes</taxon>
        <taxon>Kitasatosporales</taxon>
        <taxon>Streptomycetaceae</taxon>
        <taxon>Streptomyces</taxon>
    </lineage>
</organism>
<sequence>MKWQQAANWGLIDDLRLWRTGPAPAWARGWPVRGLGPLPLLLAEPGENQATNNGARRLDCDVDRELKESLPLAGLAVVHEMSPLN</sequence>
<gene>
    <name evidence="1" type="ORF">GCM10023086_67260</name>
</gene>
<protein>
    <submittedName>
        <fullName evidence="1">Uncharacterized protein</fullName>
    </submittedName>
</protein>